<dbReference type="FunFam" id="3.30.70.100:FF:000038">
    <property type="entry name" value="Superoxide dismutase 1 copper chaperone"/>
    <property type="match status" value="1"/>
</dbReference>
<organism evidence="11 12">
    <name type="scientific">Kluyveromyces dobzhanskii CBS 2104</name>
    <dbReference type="NCBI Taxonomy" id="1427455"/>
    <lineage>
        <taxon>Eukaryota</taxon>
        <taxon>Fungi</taxon>
        <taxon>Dikarya</taxon>
        <taxon>Ascomycota</taxon>
        <taxon>Saccharomycotina</taxon>
        <taxon>Saccharomycetes</taxon>
        <taxon>Saccharomycetales</taxon>
        <taxon>Saccharomycetaceae</taxon>
        <taxon>Kluyveromyces</taxon>
    </lineage>
</organism>
<evidence type="ECO:0000256" key="3">
    <source>
        <dbReference type="ARBA" id="ARBA00010636"/>
    </source>
</evidence>
<protein>
    <recommendedName>
        <fullName evidence="4">Superoxide dismutase 1 copper chaperone</fullName>
    </recommendedName>
</protein>
<keyword evidence="7" id="KW-0186">Copper</keyword>
<comment type="caution">
    <text evidence="11">The sequence shown here is derived from an EMBL/GenBank/DDBJ whole genome shotgun (WGS) entry which is preliminary data.</text>
</comment>
<dbReference type="Pfam" id="PF00403">
    <property type="entry name" value="HMA"/>
    <property type="match status" value="1"/>
</dbReference>
<evidence type="ECO:0000256" key="2">
    <source>
        <dbReference type="ARBA" id="ARBA00004496"/>
    </source>
</evidence>
<keyword evidence="6" id="KW-0479">Metal-binding</keyword>
<keyword evidence="12" id="KW-1185">Reference proteome</keyword>
<dbReference type="InterPro" id="IPR036423">
    <property type="entry name" value="SOD-like_Cu/Zn_dom_sf"/>
</dbReference>
<dbReference type="GO" id="GO:0046872">
    <property type="term" value="F:metal ion binding"/>
    <property type="evidence" value="ECO:0007669"/>
    <property type="project" value="UniProtKB-KW"/>
</dbReference>
<dbReference type="Gene3D" id="3.30.70.100">
    <property type="match status" value="1"/>
</dbReference>
<gene>
    <name evidence="11" type="ORF">KLDO_g4758</name>
</gene>
<keyword evidence="9" id="KW-0143">Chaperone</keyword>
<evidence type="ECO:0000256" key="6">
    <source>
        <dbReference type="ARBA" id="ARBA00022723"/>
    </source>
</evidence>
<dbReference type="GO" id="GO:0005737">
    <property type="term" value="C:cytoplasm"/>
    <property type="evidence" value="ECO:0007669"/>
    <property type="project" value="UniProtKB-SubCell"/>
</dbReference>
<dbReference type="GO" id="GO:0006801">
    <property type="term" value="P:superoxide metabolic process"/>
    <property type="evidence" value="ECO:0007669"/>
    <property type="project" value="InterPro"/>
</dbReference>
<dbReference type="SUPFAM" id="SSF55008">
    <property type="entry name" value="HMA, heavy metal-associated domain"/>
    <property type="match status" value="1"/>
</dbReference>
<dbReference type="CDD" id="cd00371">
    <property type="entry name" value="HMA"/>
    <property type="match status" value="1"/>
</dbReference>
<dbReference type="InterPro" id="IPR036163">
    <property type="entry name" value="HMA_dom_sf"/>
</dbReference>
<evidence type="ECO:0000313" key="11">
    <source>
        <dbReference type="EMBL" id="CDO96560.1"/>
    </source>
</evidence>
<comment type="cofactor">
    <cofactor evidence="1">
        <name>Cu(2+)</name>
        <dbReference type="ChEBI" id="CHEBI:29036"/>
    </cofactor>
</comment>
<keyword evidence="8" id="KW-1015">Disulfide bond</keyword>
<evidence type="ECO:0000256" key="5">
    <source>
        <dbReference type="ARBA" id="ARBA00022490"/>
    </source>
</evidence>
<dbReference type="EMBL" id="CCBQ010000047">
    <property type="protein sequence ID" value="CDO96560.1"/>
    <property type="molecule type" value="Genomic_DNA"/>
</dbReference>
<dbReference type="SUPFAM" id="SSF49329">
    <property type="entry name" value="Cu,Zn superoxide dismutase-like"/>
    <property type="match status" value="1"/>
</dbReference>
<evidence type="ECO:0000256" key="4">
    <source>
        <dbReference type="ARBA" id="ARBA00016103"/>
    </source>
</evidence>
<evidence type="ECO:0000256" key="8">
    <source>
        <dbReference type="ARBA" id="ARBA00023157"/>
    </source>
</evidence>
<dbReference type="OrthoDB" id="666972at2759"/>
<dbReference type="Gene3D" id="2.60.40.200">
    <property type="entry name" value="Superoxide dismutase, copper/zinc binding domain"/>
    <property type="match status" value="1"/>
</dbReference>
<evidence type="ECO:0000256" key="1">
    <source>
        <dbReference type="ARBA" id="ARBA00001973"/>
    </source>
</evidence>
<name>A0A0A8LDX4_9SACH</name>
<dbReference type="AlphaFoldDB" id="A0A0A8LDX4"/>
<evidence type="ECO:0000259" key="10">
    <source>
        <dbReference type="PROSITE" id="PS50846"/>
    </source>
</evidence>
<comment type="similarity">
    <text evidence="3">Belongs to the CCS1 family.</text>
</comment>
<evidence type="ECO:0000313" key="12">
    <source>
        <dbReference type="Proteomes" id="UP000031516"/>
    </source>
</evidence>
<reference evidence="11 12" key="1">
    <citation type="submission" date="2014-03" db="EMBL/GenBank/DDBJ databases">
        <title>The genome of Kluyveromyces dobzhanskii.</title>
        <authorList>
            <person name="Nystedt B."/>
            <person name="Astrom S."/>
        </authorList>
    </citation>
    <scope>NUCLEOTIDE SEQUENCE [LARGE SCALE GENOMIC DNA]</scope>
    <source>
        <strain evidence="11 12">CBS 2104</strain>
    </source>
</reference>
<keyword evidence="5" id="KW-0963">Cytoplasm</keyword>
<accession>A0A0A8LDX4</accession>
<comment type="subcellular location">
    <subcellularLocation>
        <location evidence="2">Cytoplasm</location>
    </subcellularLocation>
</comment>
<dbReference type="InterPro" id="IPR006121">
    <property type="entry name" value="HMA_dom"/>
</dbReference>
<sequence>MSTVDESNYEATYAVEMHCESCTKDIQKCLDTVDGIKNVTFNINDNLMNVEGHAAPSAIITALKNCGRDSIIRGTGKPNSAAVSILGQYSDGAHEDSVKGLVRVVEVAEKKTFFDINLNGIAKPGLYYASVRATGDLTEGLKSTGDPIYKFNEPINCSSPSDSVAGSFSGSAFVSAPLHVWELIGRSFVVTSNREHTVTNDSDISVGGILARSAGIWENDKEVCACSGKTLWQERKDAIQHNIRF</sequence>
<evidence type="ECO:0000256" key="9">
    <source>
        <dbReference type="ARBA" id="ARBA00023186"/>
    </source>
</evidence>
<evidence type="ECO:0000256" key="7">
    <source>
        <dbReference type="ARBA" id="ARBA00023008"/>
    </source>
</evidence>
<dbReference type="Proteomes" id="UP000031516">
    <property type="component" value="Unassembled WGS sequence"/>
</dbReference>
<dbReference type="PROSITE" id="PS50846">
    <property type="entry name" value="HMA_2"/>
    <property type="match status" value="1"/>
</dbReference>
<proteinExistence type="inferred from homology"/>
<feature type="domain" description="HMA" evidence="10">
    <location>
        <begin position="8"/>
        <end position="71"/>
    </location>
</feature>